<name>A0A380TBS0_9ZZZZ</name>
<sequence>MSEILPPEKRLQFFVFIIESPSPVDLYHRRGEGEVIRNAVGLNLIPSELRLAVNREAFEAAIRIGLSDAMREHPNRLPILHISAHGFDEGIQLSSGEVLDWSELRDLLLPVNRALGGSLILCMSTCEGYSGSRMAMRREECEHPFYAIVGNGRKPSWPETAVAFATFYHLVACGRYIVDAVEAMRIASGNDAFFVTTAEESRRGFLEYIQSIDAQDAQEVLEVQADEQQPNPLGKLLIERRG</sequence>
<evidence type="ECO:0000313" key="1">
    <source>
        <dbReference type="EMBL" id="SUS05869.1"/>
    </source>
</evidence>
<dbReference type="EMBL" id="UIDG01000135">
    <property type="protein sequence ID" value="SUS05869.1"/>
    <property type="molecule type" value="Genomic_DNA"/>
</dbReference>
<protein>
    <recommendedName>
        <fullName evidence="2">CHAT domain-containing protein</fullName>
    </recommendedName>
</protein>
<dbReference type="AlphaFoldDB" id="A0A380TBS0"/>
<reference evidence="1" key="1">
    <citation type="submission" date="2018-07" db="EMBL/GenBank/DDBJ databases">
        <authorList>
            <person name="Quirk P.G."/>
            <person name="Krulwich T.A."/>
        </authorList>
    </citation>
    <scope>NUCLEOTIDE SEQUENCE</scope>
</reference>
<evidence type="ECO:0008006" key="2">
    <source>
        <dbReference type="Google" id="ProtNLM"/>
    </source>
</evidence>
<gene>
    <name evidence="1" type="ORF">DF3PB_220006</name>
</gene>
<organism evidence="1">
    <name type="scientific">metagenome</name>
    <dbReference type="NCBI Taxonomy" id="256318"/>
    <lineage>
        <taxon>unclassified sequences</taxon>
        <taxon>metagenomes</taxon>
    </lineage>
</organism>
<proteinExistence type="predicted"/>
<accession>A0A380TBS0</accession>